<feature type="region of interest" description="Disordered" evidence="1">
    <location>
        <begin position="353"/>
        <end position="378"/>
    </location>
</feature>
<proteinExistence type="predicted"/>
<dbReference type="Gene3D" id="2.60.40.10">
    <property type="entry name" value="Immunoglobulins"/>
    <property type="match status" value="1"/>
</dbReference>
<dbReference type="PaxDb" id="55529-EKX32940"/>
<dbReference type="EnsemblProtists" id="EKX32940">
    <property type="protein sequence ID" value="EKX32940"/>
    <property type="gene ID" value="GUITHDRAFT_148260"/>
</dbReference>
<feature type="domain" description="IPT/TIG" evidence="2">
    <location>
        <begin position="1003"/>
        <end position="1061"/>
    </location>
</feature>
<dbReference type="GeneID" id="17289685"/>
<feature type="compositionally biased region" description="Gly residues" evidence="1">
    <location>
        <begin position="454"/>
        <end position="465"/>
    </location>
</feature>
<protein>
    <recommendedName>
        <fullName evidence="2">IPT/TIG domain-containing protein</fullName>
    </recommendedName>
</protein>
<keyword evidence="5" id="KW-1185">Reference proteome</keyword>
<reference evidence="3 5" key="1">
    <citation type="journal article" date="2012" name="Nature">
        <title>Algal genomes reveal evolutionary mosaicism and the fate of nucleomorphs.</title>
        <authorList>
            <consortium name="DOE Joint Genome Institute"/>
            <person name="Curtis B.A."/>
            <person name="Tanifuji G."/>
            <person name="Burki F."/>
            <person name="Gruber A."/>
            <person name="Irimia M."/>
            <person name="Maruyama S."/>
            <person name="Arias M.C."/>
            <person name="Ball S.G."/>
            <person name="Gile G.H."/>
            <person name="Hirakawa Y."/>
            <person name="Hopkins J.F."/>
            <person name="Kuo A."/>
            <person name="Rensing S.A."/>
            <person name="Schmutz J."/>
            <person name="Symeonidi A."/>
            <person name="Elias M."/>
            <person name="Eveleigh R.J."/>
            <person name="Herman E.K."/>
            <person name="Klute M.J."/>
            <person name="Nakayama T."/>
            <person name="Obornik M."/>
            <person name="Reyes-Prieto A."/>
            <person name="Armbrust E.V."/>
            <person name="Aves S.J."/>
            <person name="Beiko R.G."/>
            <person name="Coutinho P."/>
            <person name="Dacks J.B."/>
            <person name="Durnford D.G."/>
            <person name="Fast N.M."/>
            <person name="Green B.R."/>
            <person name="Grisdale C.J."/>
            <person name="Hempel F."/>
            <person name="Henrissat B."/>
            <person name="Hoppner M.P."/>
            <person name="Ishida K."/>
            <person name="Kim E."/>
            <person name="Koreny L."/>
            <person name="Kroth P.G."/>
            <person name="Liu Y."/>
            <person name="Malik S.B."/>
            <person name="Maier U.G."/>
            <person name="McRose D."/>
            <person name="Mock T."/>
            <person name="Neilson J.A."/>
            <person name="Onodera N.T."/>
            <person name="Poole A.M."/>
            <person name="Pritham E.J."/>
            <person name="Richards T.A."/>
            <person name="Rocap G."/>
            <person name="Roy S.W."/>
            <person name="Sarai C."/>
            <person name="Schaack S."/>
            <person name="Shirato S."/>
            <person name="Slamovits C.H."/>
            <person name="Spencer D.F."/>
            <person name="Suzuki S."/>
            <person name="Worden A.Z."/>
            <person name="Zauner S."/>
            <person name="Barry K."/>
            <person name="Bell C."/>
            <person name="Bharti A.K."/>
            <person name="Crow J.A."/>
            <person name="Grimwood J."/>
            <person name="Kramer R."/>
            <person name="Lindquist E."/>
            <person name="Lucas S."/>
            <person name="Salamov A."/>
            <person name="McFadden G.I."/>
            <person name="Lane C.E."/>
            <person name="Keeling P.J."/>
            <person name="Gray M.W."/>
            <person name="Grigoriev I.V."/>
            <person name="Archibald J.M."/>
        </authorList>
    </citation>
    <scope>NUCLEOTIDE SEQUENCE</scope>
    <source>
        <strain evidence="3 5">CCMP2712</strain>
    </source>
</reference>
<dbReference type="HOGENOM" id="CLU_276645_0_0_1"/>
<dbReference type="RefSeq" id="XP_005819920.1">
    <property type="nucleotide sequence ID" value="XM_005819863.1"/>
</dbReference>
<reference evidence="4" key="3">
    <citation type="submission" date="2015-06" db="UniProtKB">
        <authorList>
            <consortium name="EnsemblProtists"/>
        </authorList>
    </citation>
    <scope>IDENTIFICATION</scope>
</reference>
<evidence type="ECO:0000259" key="2">
    <source>
        <dbReference type="Pfam" id="PF01833"/>
    </source>
</evidence>
<evidence type="ECO:0000313" key="4">
    <source>
        <dbReference type="EnsemblProtists" id="EKX32940"/>
    </source>
</evidence>
<sequence>MYGSGLASVGHTGRAAIAHTASEATAWTSESAVQCMASSGLRASNIVLATLGVVAGSRTEALTVDAAAVSVMSPANLAGTASLVMTVYGSQLGAYDGTGQARVGYTSCESTQWQSSTSMPCRASAGVAGSTRASLTAGYQVGTSTGILSLDSDLISGALRRNAASSGSISATIQGTFFGHAVYSAHARSGVSSSEATDWESQTSVRCLVGSQSTRTAHMVLSVDASVGSRTEAYSTDLPTSSTLRLDNAPSTGAAYVVSLQGDNLGTSGSTTEAFTAEGPAMSQQERPNQPSSGAASVTVAGSGLGLGDYTGRAREGGTGCEATEWESETAVRCRGGGGVGRTGRVAATVGEQAGSRTEAYSTDGPAGSGVGADGNGPGSGAASVTVAGSGLGLGDYTGRAREGGTGCEATEWESETAVRCRGGGGVGRTRRVAATVGEQAGSRTEAYSTDGPAGSGVGADGNGPGSGAASVTVAGSGLGLGDYTGRAREGGTGCEATEWESETAVRCRGGGGVGATKTVIVSMEADASSRTSAGSYDAGSGSGMYRSNAAASGSASSASLTVHGSGLGVAGYTGWGRTGGSGSESSEWESDTAVRCRAERGRRGGSSRGVVSVGERPGTVTEALSYDQASAGTSTAAFTADKPSLSEGLVTNKPATGSVSISMYGSGLASVGHTGRAAIAHTASEATAWTSESAVQCMASSGLGASNIVLATLGVVAGSRTEALTVDAAAVSVMSPANLAGTASLVMTVYGSQLGAYDGTGQARVGYTSCESTQWQSSTSMPCRASAGVAGSTRASLTAGYQVGTSTGILSLDSDLISGALRRNAASSGSISATIQGTFFGHAVYSAHARSGVSSSEATDWESQTSVRCLVGSQSTRTAHMVLSVDASVGSRTEAYSTDLPTSSTLRLDNAPSTGAAYVVSLQGDNLGTSGRTAAGRTGLTACEASTWVSDSSLHCRVSAGAEGSRRVTVTVEEAAGTRSEVYSWDKVLASSLLVRNQAGTGSSSLSIQGAHLATSSYTVQVRLGLTGCEATAWTSETALRCRTAGAAGVTLRFSGTVELQAGSLTQALSADVPSLSELTRANAAGTGTAQVTLQGALYGSVDYSGQGRIAGTAQESSAWVSDSTLTCRTTREDSRQRPSTHHDRPGGR</sequence>
<feature type="region of interest" description="Disordered" evidence="1">
    <location>
        <begin position="579"/>
        <end position="617"/>
    </location>
</feature>
<dbReference type="Proteomes" id="UP000011087">
    <property type="component" value="Unassembled WGS sequence"/>
</dbReference>
<feature type="domain" description="IPT/TIG" evidence="2">
    <location>
        <begin position="914"/>
        <end position="975"/>
    </location>
</feature>
<dbReference type="OrthoDB" id="10655243at2759"/>
<dbReference type="OMA" id="GGCRRVW"/>
<dbReference type="Pfam" id="PF01833">
    <property type="entry name" value="TIG"/>
    <property type="match status" value="2"/>
</dbReference>
<name>L1IAR8_GUITC</name>
<organism evidence="3">
    <name type="scientific">Guillardia theta (strain CCMP2712)</name>
    <name type="common">Cryptophyte</name>
    <dbReference type="NCBI Taxonomy" id="905079"/>
    <lineage>
        <taxon>Eukaryota</taxon>
        <taxon>Cryptophyceae</taxon>
        <taxon>Pyrenomonadales</taxon>
        <taxon>Geminigeraceae</taxon>
        <taxon>Guillardia</taxon>
    </lineage>
</organism>
<dbReference type="InterPro" id="IPR002909">
    <property type="entry name" value="IPT_dom"/>
</dbReference>
<evidence type="ECO:0000313" key="5">
    <source>
        <dbReference type="Proteomes" id="UP000011087"/>
    </source>
</evidence>
<feature type="region of interest" description="Disordered" evidence="1">
    <location>
        <begin position="439"/>
        <end position="465"/>
    </location>
</feature>
<gene>
    <name evidence="3" type="ORF">GUITHDRAFT_148260</name>
</gene>
<evidence type="ECO:0000256" key="1">
    <source>
        <dbReference type="SAM" id="MobiDB-lite"/>
    </source>
</evidence>
<dbReference type="EMBL" id="JH993163">
    <property type="protein sequence ID" value="EKX32940.1"/>
    <property type="molecule type" value="Genomic_DNA"/>
</dbReference>
<dbReference type="InterPro" id="IPR013783">
    <property type="entry name" value="Ig-like_fold"/>
</dbReference>
<dbReference type="KEGG" id="gtt:GUITHDRAFT_148260"/>
<accession>L1IAR8</accession>
<feature type="compositionally biased region" description="Gly residues" evidence="1">
    <location>
        <begin position="367"/>
        <end position="378"/>
    </location>
</feature>
<feature type="compositionally biased region" description="Basic and acidic residues" evidence="1">
    <location>
        <begin position="1131"/>
        <end position="1150"/>
    </location>
</feature>
<feature type="compositionally biased region" description="Basic and acidic residues" evidence="1">
    <location>
        <begin position="593"/>
        <end position="603"/>
    </location>
</feature>
<feature type="region of interest" description="Disordered" evidence="1">
    <location>
        <begin position="267"/>
        <end position="300"/>
    </location>
</feature>
<reference evidence="5" key="2">
    <citation type="submission" date="2012-11" db="EMBL/GenBank/DDBJ databases">
        <authorList>
            <person name="Kuo A."/>
            <person name="Curtis B.A."/>
            <person name="Tanifuji G."/>
            <person name="Burki F."/>
            <person name="Gruber A."/>
            <person name="Irimia M."/>
            <person name="Maruyama S."/>
            <person name="Arias M.C."/>
            <person name="Ball S.G."/>
            <person name="Gile G.H."/>
            <person name="Hirakawa Y."/>
            <person name="Hopkins J.F."/>
            <person name="Rensing S.A."/>
            <person name="Schmutz J."/>
            <person name="Symeonidi A."/>
            <person name="Elias M."/>
            <person name="Eveleigh R.J."/>
            <person name="Herman E.K."/>
            <person name="Klute M.J."/>
            <person name="Nakayama T."/>
            <person name="Obornik M."/>
            <person name="Reyes-Prieto A."/>
            <person name="Armbrust E.V."/>
            <person name="Aves S.J."/>
            <person name="Beiko R.G."/>
            <person name="Coutinho P."/>
            <person name="Dacks J.B."/>
            <person name="Durnford D.G."/>
            <person name="Fast N.M."/>
            <person name="Green B.R."/>
            <person name="Grisdale C."/>
            <person name="Hempe F."/>
            <person name="Henrissat B."/>
            <person name="Hoppner M.P."/>
            <person name="Ishida K.-I."/>
            <person name="Kim E."/>
            <person name="Koreny L."/>
            <person name="Kroth P.G."/>
            <person name="Liu Y."/>
            <person name="Malik S.-B."/>
            <person name="Maier U.G."/>
            <person name="McRose D."/>
            <person name="Mock T."/>
            <person name="Neilson J.A."/>
            <person name="Onodera N.T."/>
            <person name="Poole A.M."/>
            <person name="Pritham E.J."/>
            <person name="Richards T.A."/>
            <person name="Rocap G."/>
            <person name="Roy S.W."/>
            <person name="Sarai C."/>
            <person name="Schaack S."/>
            <person name="Shirato S."/>
            <person name="Slamovits C.H."/>
            <person name="Spencer D.F."/>
            <person name="Suzuki S."/>
            <person name="Worden A.Z."/>
            <person name="Zauner S."/>
            <person name="Barry K."/>
            <person name="Bell C."/>
            <person name="Bharti A.K."/>
            <person name="Crow J.A."/>
            <person name="Grimwood J."/>
            <person name="Kramer R."/>
            <person name="Lindquist E."/>
            <person name="Lucas S."/>
            <person name="Salamov A."/>
            <person name="McFadden G.I."/>
            <person name="Lane C.E."/>
            <person name="Keeling P.J."/>
            <person name="Gray M.W."/>
            <person name="Grigoriev I.V."/>
            <person name="Archibald J.M."/>
        </authorList>
    </citation>
    <scope>NUCLEOTIDE SEQUENCE</scope>
    <source>
        <strain evidence="5">CCMP2712</strain>
    </source>
</reference>
<evidence type="ECO:0000313" key="3">
    <source>
        <dbReference type="EMBL" id="EKX32940.1"/>
    </source>
</evidence>
<dbReference type="AlphaFoldDB" id="L1IAR8"/>
<feature type="region of interest" description="Disordered" evidence="1">
    <location>
        <begin position="1129"/>
        <end position="1150"/>
    </location>
</feature>
<feature type="compositionally biased region" description="Polar residues" evidence="1">
    <location>
        <begin position="282"/>
        <end position="291"/>
    </location>
</feature>